<comment type="caution">
    <text evidence="2">The sequence shown here is derived from an EMBL/GenBank/DDBJ whole genome shotgun (WGS) entry which is preliminary data.</text>
</comment>
<evidence type="ECO:0000313" key="2">
    <source>
        <dbReference type="EMBL" id="GIH42771.1"/>
    </source>
</evidence>
<feature type="region of interest" description="Disordered" evidence="1">
    <location>
        <begin position="1"/>
        <end position="24"/>
    </location>
</feature>
<protein>
    <recommendedName>
        <fullName evidence="4">Secreted protein</fullName>
    </recommendedName>
</protein>
<organism evidence="2 3">
    <name type="scientific">Microbispora corallina</name>
    <dbReference type="NCBI Taxonomy" id="83302"/>
    <lineage>
        <taxon>Bacteria</taxon>
        <taxon>Bacillati</taxon>
        <taxon>Actinomycetota</taxon>
        <taxon>Actinomycetes</taxon>
        <taxon>Streptosporangiales</taxon>
        <taxon>Streptosporangiaceae</taxon>
        <taxon>Microbispora</taxon>
    </lineage>
</organism>
<gene>
    <name evidence="2" type="ORF">Mco01_57710</name>
</gene>
<proteinExistence type="predicted"/>
<dbReference type="Proteomes" id="UP000603904">
    <property type="component" value="Unassembled WGS sequence"/>
</dbReference>
<evidence type="ECO:0008006" key="4">
    <source>
        <dbReference type="Google" id="ProtNLM"/>
    </source>
</evidence>
<sequence length="343" mass="36892">MSTEPTRRGEREIQARRPGSRHRPRAALLAPLLAGGLLTVAAAPGPGGPHGESFQTGRTVGVRLQNSGITLSGSGLGARSDGYRIKRPCWYEPGQSAEDMLKTQEDMRAWWFHTHPGGTEEQYQKFIKQYQDKVGQDGRWWTPAYNAADPNGMSCWTGLQGALWVPAGTTPPGGITIQELMQIARAALTVPKPTIKLSPDAKSYVNLPTWVWLDGNGPTTRSVTATLPGVMTATVTARLDGIKIDAGTSSDRAEVRQECGATGHPYVKGGTFTCGVRYLRASIDQPRKVYTLTVTTVWPVTGQGANAGGGPVAPFIYAPVYEPVQVTATRDVRVGEVQSVVRP</sequence>
<dbReference type="EMBL" id="BOOC01000032">
    <property type="protein sequence ID" value="GIH42771.1"/>
    <property type="molecule type" value="Genomic_DNA"/>
</dbReference>
<evidence type="ECO:0000313" key="3">
    <source>
        <dbReference type="Proteomes" id="UP000603904"/>
    </source>
</evidence>
<reference evidence="2 3" key="1">
    <citation type="submission" date="2021-01" db="EMBL/GenBank/DDBJ databases">
        <title>Whole genome shotgun sequence of Microbispora corallina NBRC 16416.</title>
        <authorList>
            <person name="Komaki H."/>
            <person name="Tamura T."/>
        </authorList>
    </citation>
    <scope>NUCLEOTIDE SEQUENCE [LARGE SCALE GENOMIC DNA]</scope>
    <source>
        <strain evidence="2 3">NBRC 16416</strain>
    </source>
</reference>
<accession>A0ABQ4G6V3</accession>
<feature type="compositionally biased region" description="Basic and acidic residues" evidence="1">
    <location>
        <begin position="1"/>
        <end position="15"/>
    </location>
</feature>
<dbReference type="RefSeq" id="WP_239103970.1">
    <property type="nucleotide sequence ID" value="NZ_BAAAGP010000019.1"/>
</dbReference>
<evidence type="ECO:0000256" key="1">
    <source>
        <dbReference type="SAM" id="MobiDB-lite"/>
    </source>
</evidence>
<name>A0ABQ4G6V3_9ACTN</name>
<keyword evidence="3" id="KW-1185">Reference proteome</keyword>